<reference evidence="3" key="2">
    <citation type="submission" date="2020-04" db="EMBL/GenBank/DDBJ databases">
        <authorList>
            <consortium name="NCBI Genome Project"/>
        </authorList>
    </citation>
    <scope>NUCLEOTIDE SEQUENCE</scope>
    <source>
        <strain evidence="3">CBS 304.34</strain>
    </source>
</reference>
<reference evidence="3" key="3">
    <citation type="submission" date="2025-04" db="UniProtKB">
        <authorList>
            <consortium name="RefSeq"/>
        </authorList>
    </citation>
    <scope>IDENTIFICATION</scope>
    <source>
        <strain evidence="3">CBS 304.34</strain>
    </source>
</reference>
<organism evidence="1">
    <name type="scientific">Mytilinidion resinicola</name>
    <dbReference type="NCBI Taxonomy" id="574789"/>
    <lineage>
        <taxon>Eukaryota</taxon>
        <taxon>Fungi</taxon>
        <taxon>Dikarya</taxon>
        <taxon>Ascomycota</taxon>
        <taxon>Pezizomycotina</taxon>
        <taxon>Dothideomycetes</taxon>
        <taxon>Pleosporomycetidae</taxon>
        <taxon>Mytilinidiales</taxon>
        <taxon>Mytilinidiaceae</taxon>
        <taxon>Mytilinidion</taxon>
    </lineage>
</organism>
<proteinExistence type="predicted"/>
<keyword evidence="2" id="KW-1185">Reference proteome</keyword>
<dbReference type="GeneID" id="54466594"/>
<evidence type="ECO:0000313" key="3">
    <source>
        <dbReference type="RefSeq" id="XP_033574799.1"/>
    </source>
</evidence>
<sequence length="181" mass="19607">MGKGTMNVFSEGFPGSGSGPRLRACDCRGWRVRPVQYGLRGALGVFDVVENEVVDGLWGLSIKGEGYRCDEVHEGKAKVVWDSHSSSDGCRAVEMEDDGGRQRQGWARAEEEVRIGLLAYLLSLSSRQQLVPTLGKNLPSLVLASVRCRSAESVRLAWAEGRPLGRLGANEDKPLASAMCS</sequence>
<protein>
    <submittedName>
        <fullName evidence="1 3">Uncharacterized protein</fullName>
    </submittedName>
</protein>
<dbReference type="AlphaFoldDB" id="A0A6A6YIQ1"/>
<gene>
    <name evidence="1 3" type="ORF">BDZ99DRAFT_522449</name>
</gene>
<dbReference type="RefSeq" id="XP_033574799.1">
    <property type="nucleotide sequence ID" value="XM_033725701.1"/>
</dbReference>
<accession>A0A6A6YIQ1</accession>
<evidence type="ECO:0000313" key="2">
    <source>
        <dbReference type="Proteomes" id="UP000504636"/>
    </source>
</evidence>
<dbReference type="Proteomes" id="UP000504636">
    <property type="component" value="Unplaced"/>
</dbReference>
<evidence type="ECO:0000313" key="1">
    <source>
        <dbReference type="EMBL" id="KAF2807835.1"/>
    </source>
</evidence>
<dbReference type="EMBL" id="MU003704">
    <property type="protein sequence ID" value="KAF2807835.1"/>
    <property type="molecule type" value="Genomic_DNA"/>
</dbReference>
<name>A0A6A6YIQ1_9PEZI</name>
<reference evidence="1 3" key="1">
    <citation type="journal article" date="2020" name="Stud. Mycol.">
        <title>101 Dothideomycetes genomes: a test case for predicting lifestyles and emergence of pathogens.</title>
        <authorList>
            <person name="Haridas S."/>
            <person name="Albert R."/>
            <person name="Binder M."/>
            <person name="Bloem J."/>
            <person name="Labutti K."/>
            <person name="Salamov A."/>
            <person name="Andreopoulos B."/>
            <person name="Baker S."/>
            <person name="Barry K."/>
            <person name="Bills G."/>
            <person name="Bluhm B."/>
            <person name="Cannon C."/>
            <person name="Castanera R."/>
            <person name="Culley D."/>
            <person name="Daum C."/>
            <person name="Ezra D."/>
            <person name="Gonzalez J."/>
            <person name="Henrissat B."/>
            <person name="Kuo A."/>
            <person name="Liang C."/>
            <person name="Lipzen A."/>
            <person name="Lutzoni F."/>
            <person name="Magnuson J."/>
            <person name="Mondo S."/>
            <person name="Nolan M."/>
            <person name="Ohm R."/>
            <person name="Pangilinan J."/>
            <person name="Park H.-J."/>
            <person name="Ramirez L."/>
            <person name="Alfaro M."/>
            <person name="Sun H."/>
            <person name="Tritt A."/>
            <person name="Yoshinaga Y."/>
            <person name="Zwiers L.-H."/>
            <person name="Turgeon B."/>
            <person name="Goodwin S."/>
            <person name="Spatafora J."/>
            <person name="Crous P."/>
            <person name="Grigoriev I."/>
        </authorList>
    </citation>
    <scope>NUCLEOTIDE SEQUENCE</scope>
    <source>
        <strain evidence="1 3">CBS 304.34</strain>
    </source>
</reference>